<protein>
    <recommendedName>
        <fullName evidence="2 9">GTPase Der</fullName>
    </recommendedName>
    <alternativeName>
        <fullName evidence="7 9">GTP-binding protein EngA</fullName>
    </alternativeName>
</protein>
<evidence type="ECO:0000256" key="7">
    <source>
        <dbReference type="ARBA" id="ARBA00032345"/>
    </source>
</evidence>
<evidence type="ECO:0000259" key="12">
    <source>
        <dbReference type="PROSITE" id="PS51712"/>
    </source>
</evidence>
<feature type="binding site" evidence="9">
    <location>
        <begin position="115"/>
        <end position="122"/>
    </location>
    <ligand>
        <name>GTP</name>
        <dbReference type="ChEBI" id="CHEBI:37565"/>
        <label>1</label>
    </ligand>
</feature>
<dbReference type="PANTHER" id="PTHR43834:SF6">
    <property type="entry name" value="GTPASE DER"/>
    <property type="match status" value="1"/>
</dbReference>
<dbReference type="InterPro" id="IPR031166">
    <property type="entry name" value="G_ENGA"/>
</dbReference>
<dbReference type="FunFam" id="3.30.300.20:FF:000004">
    <property type="entry name" value="GTPase Der"/>
    <property type="match status" value="1"/>
</dbReference>
<dbReference type="SUPFAM" id="SSF52540">
    <property type="entry name" value="P-loop containing nucleoside triphosphate hydrolases"/>
    <property type="match status" value="2"/>
</dbReference>
<evidence type="ECO:0000256" key="10">
    <source>
        <dbReference type="PROSITE-ProRule" id="PRU01049"/>
    </source>
</evidence>
<dbReference type="InterPro" id="IPR016484">
    <property type="entry name" value="GTPase_Der"/>
</dbReference>
<dbReference type="RefSeq" id="WP_185175897.1">
    <property type="nucleotide sequence ID" value="NZ_CP059404.1"/>
</dbReference>
<evidence type="ECO:0000256" key="9">
    <source>
        <dbReference type="HAMAP-Rule" id="MF_00195"/>
    </source>
</evidence>
<feature type="binding site" evidence="9">
    <location>
        <begin position="400"/>
        <end position="403"/>
    </location>
    <ligand>
        <name>GTP</name>
        <dbReference type="ChEBI" id="CHEBI:37565"/>
        <label>2</label>
    </ligand>
</feature>
<dbReference type="FunFam" id="3.40.50.300:FF:000040">
    <property type="entry name" value="GTPase Der"/>
    <property type="match status" value="1"/>
</dbReference>
<keyword evidence="5 9" id="KW-0547">Nucleotide-binding</keyword>
<name>A0A7G7CPK7_9CORY</name>
<comment type="subunit">
    <text evidence="9">Associates with the 50S ribosomal subunit.</text>
</comment>
<dbReference type="InterPro" id="IPR006073">
    <property type="entry name" value="GTP-bd"/>
</dbReference>
<dbReference type="NCBIfam" id="TIGR03594">
    <property type="entry name" value="GTPase_EngA"/>
    <property type="match status" value="1"/>
</dbReference>
<evidence type="ECO:0000256" key="1">
    <source>
        <dbReference type="ARBA" id="ARBA00008279"/>
    </source>
</evidence>
<dbReference type="CDD" id="cd01894">
    <property type="entry name" value="EngA1"/>
    <property type="match status" value="1"/>
</dbReference>
<dbReference type="NCBIfam" id="NF002828">
    <property type="entry name" value="PRK03003.1"/>
    <property type="match status" value="1"/>
</dbReference>
<dbReference type="FunFam" id="3.40.50.300:FF:000057">
    <property type="entry name" value="GTPase Der"/>
    <property type="match status" value="1"/>
</dbReference>
<evidence type="ECO:0000256" key="4">
    <source>
        <dbReference type="ARBA" id="ARBA00022737"/>
    </source>
</evidence>
<evidence type="ECO:0000256" key="3">
    <source>
        <dbReference type="ARBA" id="ARBA00022517"/>
    </source>
</evidence>
<keyword evidence="4" id="KW-0677">Repeat</keyword>
<evidence type="ECO:0000313" key="13">
    <source>
        <dbReference type="EMBL" id="QNE89523.1"/>
    </source>
</evidence>
<feature type="binding site" evidence="9">
    <location>
        <begin position="224"/>
        <end position="227"/>
    </location>
    <ligand>
        <name>GTP</name>
        <dbReference type="ChEBI" id="CHEBI:37565"/>
        <label>1</label>
    </ligand>
</feature>
<dbReference type="InterPro" id="IPR015946">
    <property type="entry name" value="KH_dom-like_a/b"/>
</dbReference>
<dbReference type="Pfam" id="PF01926">
    <property type="entry name" value="MMR_HSR1"/>
    <property type="match status" value="2"/>
</dbReference>
<feature type="region of interest" description="Disordered" evidence="11">
    <location>
        <begin position="63"/>
        <end position="83"/>
    </location>
</feature>
<feature type="domain" description="EngA-type G" evidence="12">
    <location>
        <begin position="282"/>
        <end position="455"/>
    </location>
</feature>
<dbReference type="Pfam" id="PF14714">
    <property type="entry name" value="KH_dom-like"/>
    <property type="match status" value="1"/>
</dbReference>
<feature type="binding site" evidence="9">
    <location>
        <begin position="335"/>
        <end position="339"/>
    </location>
    <ligand>
        <name>GTP</name>
        <dbReference type="ChEBI" id="CHEBI:37565"/>
        <label>2</label>
    </ligand>
</feature>
<feature type="binding site" evidence="9">
    <location>
        <begin position="288"/>
        <end position="295"/>
    </location>
    <ligand>
        <name>GTP</name>
        <dbReference type="ChEBI" id="CHEBI:37565"/>
        <label>2</label>
    </ligand>
</feature>
<dbReference type="PROSITE" id="PS51712">
    <property type="entry name" value="G_ENGA"/>
    <property type="match status" value="2"/>
</dbReference>
<evidence type="ECO:0000256" key="8">
    <source>
        <dbReference type="ARBA" id="ARBA00053470"/>
    </source>
</evidence>
<comment type="similarity">
    <text evidence="1 9 10">Belongs to the TRAFAC class TrmE-Era-EngA-EngB-Septin-like GTPase superfamily. EngA (Der) GTPase family.</text>
</comment>
<gene>
    <name evidence="9 13" type="primary">der</name>
    <name evidence="13" type="ORF">H0194_00100</name>
</gene>
<evidence type="ECO:0000256" key="2">
    <source>
        <dbReference type="ARBA" id="ARBA00020953"/>
    </source>
</evidence>
<dbReference type="HAMAP" id="MF_00195">
    <property type="entry name" value="GTPase_Der"/>
    <property type="match status" value="1"/>
</dbReference>
<dbReference type="GO" id="GO:0005525">
    <property type="term" value="F:GTP binding"/>
    <property type="evidence" value="ECO:0007669"/>
    <property type="project" value="UniProtKB-UniRule"/>
</dbReference>
<evidence type="ECO:0000256" key="11">
    <source>
        <dbReference type="SAM" id="MobiDB-lite"/>
    </source>
</evidence>
<dbReference type="PRINTS" id="PR00326">
    <property type="entry name" value="GTP1OBG"/>
</dbReference>
<keyword evidence="3 9" id="KW-0690">Ribosome biogenesis</keyword>
<dbReference type="Proteomes" id="UP000515743">
    <property type="component" value="Chromosome"/>
</dbReference>
<sequence length="543" mass="60816">MTEKPSQNPGQLPDENEETQIVYHAPGGGEIDASSVWVEEEAAANHGGWAADDFDEEDFDYEFDESELDESEFGEPDFGDDEPLSEEDWEALAAEYGIGGADVTEEALCTVAIVGRPNVGKSSLVNRFLGRREAVVEDFPGVTRDRISYLAEWNGQRFWVQDTGGWDPNVEGMHAAIARQAENAMETADVIVFVVDTKVGITATDEIMARRLQKSQVPVIVVANKFDSDKQYADMAEFWGLGLGDPWPVSAQHGRGGADVLDLILEKFPDEPRMKSITSGPRRVALVGKPNVGKSSLLNKFLGEERSVVDNVAGTTVDPVDSLVQLDEQLWRFVDTAGLRKKVKNAQGHEYYASLRTRGVIDAAEVCIMLIDASEEVSEQDQRVLNMVLEAGKALVIAFNKWDLMDEDRRYYLDREIDQQLAHLPWVTRVNISAKTGRALQRLEPAMIEALESWDQRVTTGQLNNWLREAIAANPPPMKNNRLPRVLFATQASTQPPTIVLFTTGFLDSGYRRYLERKFRERFGFHGTPVRIAVRVRERRGKR</sequence>
<feature type="domain" description="EngA-type G" evidence="12">
    <location>
        <begin position="109"/>
        <end position="272"/>
    </location>
</feature>
<dbReference type="Gene3D" id="3.40.50.300">
    <property type="entry name" value="P-loop containing nucleotide triphosphate hydrolases"/>
    <property type="match status" value="2"/>
</dbReference>
<keyword evidence="14" id="KW-1185">Reference proteome</keyword>
<dbReference type="CDD" id="cd01895">
    <property type="entry name" value="EngA2"/>
    <property type="match status" value="1"/>
</dbReference>
<feature type="region of interest" description="Disordered" evidence="11">
    <location>
        <begin position="1"/>
        <end position="29"/>
    </location>
</feature>
<dbReference type="PANTHER" id="PTHR43834">
    <property type="entry name" value="GTPASE DER"/>
    <property type="match status" value="1"/>
</dbReference>
<reference evidence="13 14" key="1">
    <citation type="submission" date="2020-07" db="EMBL/GenBank/DDBJ databases">
        <title>Complete genome and description of Corynebacterium incognita strain Marseille-Q3630 sp. nov.</title>
        <authorList>
            <person name="Boxberger M."/>
        </authorList>
    </citation>
    <scope>NUCLEOTIDE SEQUENCE [LARGE SCALE GENOMIC DNA]</scope>
    <source>
        <strain evidence="13 14">Marseille-Q3630</strain>
    </source>
</reference>
<dbReference type="InterPro" id="IPR005225">
    <property type="entry name" value="Small_GTP-bd"/>
</dbReference>
<dbReference type="InterPro" id="IPR032859">
    <property type="entry name" value="KH_dom-like"/>
</dbReference>
<dbReference type="GO" id="GO:0043022">
    <property type="term" value="F:ribosome binding"/>
    <property type="evidence" value="ECO:0007669"/>
    <property type="project" value="TreeGrafter"/>
</dbReference>
<dbReference type="EMBL" id="CP059404">
    <property type="protein sequence ID" value="QNE89523.1"/>
    <property type="molecule type" value="Genomic_DNA"/>
</dbReference>
<evidence type="ECO:0000256" key="5">
    <source>
        <dbReference type="ARBA" id="ARBA00022741"/>
    </source>
</evidence>
<dbReference type="GO" id="GO:0042254">
    <property type="term" value="P:ribosome biogenesis"/>
    <property type="evidence" value="ECO:0007669"/>
    <property type="project" value="UniProtKB-KW"/>
</dbReference>
<keyword evidence="6 9" id="KW-0342">GTP-binding</keyword>
<accession>A0A7G7CPK7</accession>
<dbReference type="AlphaFoldDB" id="A0A7G7CPK7"/>
<evidence type="ECO:0000313" key="14">
    <source>
        <dbReference type="Proteomes" id="UP000515743"/>
    </source>
</evidence>
<organism evidence="13 14">
    <name type="scientific">Corynebacterium incognita</name>
    <dbReference type="NCBI Taxonomy" id="2754725"/>
    <lineage>
        <taxon>Bacteria</taxon>
        <taxon>Bacillati</taxon>
        <taxon>Actinomycetota</taxon>
        <taxon>Actinomycetes</taxon>
        <taxon>Mycobacteriales</taxon>
        <taxon>Corynebacteriaceae</taxon>
        <taxon>Corynebacterium</taxon>
    </lineage>
</organism>
<dbReference type="KEGG" id="cik:H0194_00100"/>
<dbReference type="NCBIfam" id="TIGR00231">
    <property type="entry name" value="small_GTP"/>
    <property type="match status" value="2"/>
</dbReference>
<dbReference type="Gene3D" id="3.30.300.20">
    <property type="match status" value="1"/>
</dbReference>
<feature type="compositionally biased region" description="Polar residues" evidence="11">
    <location>
        <begin position="1"/>
        <end position="10"/>
    </location>
</feature>
<comment type="function">
    <text evidence="8 9">GTPase that plays an essential role in the late steps of ribosome biogenesis.</text>
</comment>
<evidence type="ECO:0000256" key="6">
    <source>
        <dbReference type="ARBA" id="ARBA00023134"/>
    </source>
</evidence>
<feature type="binding site" evidence="9">
    <location>
        <begin position="162"/>
        <end position="166"/>
    </location>
    <ligand>
        <name>GTP</name>
        <dbReference type="ChEBI" id="CHEBI:37565"/>
        <label>1</label>
    </ligand>
</feature>
<proteinExistence type="inferred from homology"/>
<dbReference type="InterPro" id="IPR027417">
    <property type="entry name" value="P-loop_NTPase"/>
</dbReference>